<feature type="transmembrane region" description="Helical" evidence="6">
    <location>
        <begin position="176"/>
        <end position="207"/>
    </location>
</feature>
<keyword evidence="5 6" id="KW-0472">Membrane</keyword>
<evidence type="ECO:0000256" key="4">
    <source>
        <dbReference type="ARBA" id="ARBA00022989"/>
    </source>
</evidence>
<feature type="transmembrane region" description="Helical" evidence="6">
    <location>
        <begin position="77"/>
        <end position="97"/>
    </location>
</feature>
<dbReference type="PANTHER" id="PTHR39087:SF2">
    <property type="entry name" value="UPF0104 MEMBRANE PROTEIN MJ1595"/>
    <property type="match status" value="1"/>
</dbReference>
<reference evidence="7 8" key="1">
    <citation type="submission" date="2018-11" db="EMBL/GenBank/DDBJ databases">
        <title>Genome squencing of methanotrophic bacteria isolated from alkaline groundwater in Korea.</title>
        <authorList>
            <person name="Nguyen L.N."/>
        </authorList>
    </citation>
    <scope>NUCLEOTIDE SEQUENCE [LARGE SCALE GENOMIC DNA]</scope>
    <source>
        <strain evidence="7 8">GW6</strain>
    </source>
</reference>
<feature type="transmembrane region" description="Helical" evidence="6">
    <location>
        <begin position="112"/>
        <end position="131"/>
    </location>
</feature>
<dbReference type="PANTHER" id="PTHR39087">
    <property type="entry name" value="UPF0104 MEMBRANE PROTEIN MJ1595"/>
    <property type="match status" value="1"/>
</dbReference>
<dbReference type="KEGG" id="mros:EHO51_03020"/>
<feature type="transmembrane region" description="Helical" evidence="6">
    <location>
        <begin position="138"/>
        <end position="156"/>
    </location>
</feature>
<accession>A0A3G8M442</accession>
<protein>
    <submittedName>
        <fullName evidence="7">UPF0104 family protein</fullName>
    </submittedName>
</protein>
<dbReference type="Pfam" id="PF03706">
    <property type="entry name" value="LPG_synthase_TM"/>
    <property type="match status" value="1"/>
</dbReference>
<evidence type="ECO:0000256" key="3">
    <source>
        <dbReference type="ARBA" id="ARBA00022692"/>
    </source>
</evidence>
<evidence type="ECO:0000313" key="8">
    <source>
        <dbReference type="Proteomes" id="UP000273982"/>
    </source>
</evidence>
<dbReference type="Proteomes" id="UP000273982">
    <property type="component" value="Chromosome"/>
</dbReference>
<feature type="transmembrane region" description="Helical" evidence="6">
    <location>
        <begin position="277"/>
        <end position="295"/>
    </location>
</feature>
<evidence type="ECO:0000256" key="2">
    <source>
        <dbReference type="ARBA" id="ARBA00022475"/>
    </source>
</evidence>
<dbReference type="EMBL" id="CP034086">
    <property type="protein sequence ID" value="AZG75790.1"/>
    <property type="molecule type" value="Genomic_DNA"/>
</dbReference>
<feature type="transmembrane region" description="Helical" evidence="6">
    <location>
        <begin position="358"/>
        <end position="382"/>
    </location>
</feature>
<keyword evidence="2" id="KW-1003">Cell membrane</keyword>
<comment type="subcellular location">
    <subcellularLocation>
        <location evidence="1">Cell membrane</location>
        <topology evidence="1">Multi-pass membrane protein</topology>
    </subcellularLocation>
</comment>
<name>A0A3G8M442_9HYPH</name>
<proteinExistence type="predicted"/>
<evidence type="ECO:0000313" key="7">
    <source>
        <dbReference type="EMBL" id="AZG75790.1"/>
    </source>
</evidence>
<evidence type="ECO:0000256" key="5">
    <source>
        <dbReference type="ARBA" id="ARBA00023136"/>
    </source>
</evidence>
<keyword evidence="4 6" id="KW-1133">Transmembrane helix</keyword>
<keyword evidence="3 6" id="KW-0812">Transmembrane</keyword>
<evidence type="ECO:0000256" key="6">
    <source>
        <dbReference type="SAM" id="Phobius"/>
    </source>
</evidence>
<feature type="transmembrane region" description="Helical" evidence="6">
    <location>
        <begin position="219"/>
        <end position="237"/>
    </location>
</feature>
<dbReference type="InterPro" id="IPR022791">
    <property type="entry name" value="L-PG_synthase/AglD"/>
</dbReference>
<sequence length="400" mass="43839">MAGDYRAGHFSASKAERYSAHSEMAMSVEDDRLRPTRLAPELRLREIVSPARRLQPLPANSGAQHASSPIKFISQRGGYVALILNAAFFAYISYWLYQNIEFADLSQELKQIPLSAVLTAMTMNVFVLLFYGSRLSTLLGGGLSSGFLIATMGFTFNSLVPFRAGEGVKIYFGHSYYNYAIGGISAAVLLEKLYDVTAIVLLSLLILANSDSRIIDPRLLTAAAVFISIVFCGMFVFRRKVVVWRLPDWRIVNALRLDAFFKQAGGLVANHRAVRTAFFTASIWTTNVCLVYVAFRTLLPEIDFTLIHAMTLLMIGALAVAVPASPAGLGLFEAGIVAYLVNGYGLQKERAISAALAYHFSITAPHTLIIVGFLGIACFRWLKERLRPEGAAQDSASTLS</sequence>
<evidence type="ECO:0000256" key="1">
    <source>
        <dbReference type="ARBA" id="ARBA00004651"/>
    </source>
</evidence>
<organism evidence="7 8">
    <name type="scientific">Methylocystis rosea</name>
    <dbReference type="NCBI Taxonomy" id="173366"/>
    <lineage>
        <taxon>Bacteria</taxon>
        <taxon>Pseudomonadati</taxon>
        <taxon>Pseudomonadota</taxon>
        <taxon>Alphaproteobacteria</taxon>
        <taxon>Hyphomicrobiales</taxon>
        <taxon>Methylocystaceae</taxon>
        <taxon>Methylocystis</taxon>
    </lineage>
</organism>
<feature type="transmembrane region" description="Helical" evidence="6">
    <location>
        <begin position="327"/>
        <end position="346"/>
    </location>
</feature>
<dbReference type="AlphaFoldDB" id="A0A3G8M442"/>
<dbReference type="GO" id="GO:0005886">
    <property type="term" value="C:plasma membrane"/>
    <property type="evidence" value="ECO:0007669"/>
    <property type="project" value="UniProtKB-SubCell"/>
</dbReference>
<gene>
    <name evidence="7" type="ORF">EHO51_03020</name>
</gene>